<sequence>MKLEVVQIFIDYQVGEKKKKHPILLFCKIG</sequence>
<dbReference type="Proteomes" id="UP000006008">
    <property type="component" value="Unassembled WGS sequence"/>
</dbReference>
<comment type="caution">
    <text evidence="1">The sequence shown here is derived from an EMBL/GenBank/DDBJ whole genome shotgun (WGS) entry which is preliminary data.</text>
</comment>
<dbReference type="PATRIC" id="fig|742725.3.peg.281"/>
<protein>
    <submittedName>
        <fullName evidence="1">Uncharacterized protein</fullName>
    </submittedName>
</protein>
<proteinExistence type="predicted"/>
<reference evidence="1 2" key="1">
    <citation type="submission" date="2011-08" db="EMBL/GenBank/DDBJ databases">
        <title>The Genome Sequence of Alistipes indistinctus YIT 12060.</title>
        <authorList>
            <consortium name="The Broad Institute Genome Sequencing Platform"/>
            <person name="Earl A."/>
            <person name="Ward D."/>
            <person name="Feldgarden M."/>
            <person name="Gevers D."/>
            <person name="Morotomi M."/>
            <person name="Young S.K."/>
            <person name="Zeng Q."/>
            <person name="Gargeya S."/>
            <person name="Fitzgerald M."/>
            <person name="Haas B."/>
            <person name="Abouelleil A."/>
            <person name="Alvarado L."/>
            <person name="Arachchi H.M."/>
            <person name="Berlin A."/>
            <person name="Brown A."/>
            <person name="Chapman S.B."/>
            <person name="Chen Z."/>
            <person name="Dunbar C."/>
            <person name="Freedman E."/>
            <person name="Gearin G."/>
            <person name="Gellesch M."/>
            <person name="Goldberg J."/>
            <person name="Griggs A."/>
            <person name="Gujja S."/>
            <person name="Heiman D."/>
            <person name="Howarth C."/>
            <person name="Larson L."/>
            <person name="Lui A."/>
            <person name="MacDonald P.J.P."/>
            <person name="Montmayeur A."/>
            <person name="Murphy C."/>
            <person name="Neiman D."/>
            <person name="Pearson M."/>
            <person name="Priest M."/>
            <person name="Roberts A."/>
            <person name="Saif S."/>
            <person name="Shea T."/>
            <person name="Shenoy N."/>
            <person name="Sisk P."/>
            <person name="Stolte C."/>
            <person name="Sykes S."/>
            <person name="Wortman J."/>
            <person name="Nusbaum C."/>
            <person name="Birren B."/>
        </authorList>
    </citation>
    <scope>NUCLEOTIDE SEQUENCE [LARGE SCALE GENOMIC DNA]</scope>
    <source>
        <strain evidence="1 2">YIT 12060</strain>
    </source>
</reference>
<accession>G5H5N8</accession>
<name>G5H5N8_9BACT</name>
<dbReference type="EMBL" id="ADLD01000003">
    <property type="protein sequence ID" value="EHB93477.1"/>
    <property type="molecule type" value="Genomic_DNA"/>
</dbReference>
<dbReference type="HOGENOM" id="CLU_3401821_0_0_10"/>
<dbReference type="AlphaFoldDB" id="G5H5N8"/>
<evidence type="ECO:0000313" key="1">
    <source>
        <dbReference type="EMBL" id="EHB93477.1"/>
    </source>
</evidence>
<keyword evidence="2" id="KW-1185">Reference proteome</keyword>
<evidence type="ECO:0000313" key="2">
    <source>
        <dbReference type="Proteomes" id="UP000006008"/>
    </source>
</evidence>
<organism evidence="1 2">
    <name type="scientific">Alistipes indistinctus YIT 12060</name>
    <dbReference type="NCBI Taxonomy" id="742725"/>
    <lineage>
        <taxon>Bacteria</taxon>
        <taxon>Pseudomonadati</taxon>
        <taxon>Bacteroidota</taxon>
        <taxon>Bacteroidia</taxon>
        <taxon>Bacteroidales</taxon>
        <taxon>Rikenellaceae</taxon>
        <taxon>Alistipes</taxon>
    </lineage>
</organism>
<gene>
    <name evidence="1" type="ORF">HMPREF9450_00248</name>
</gene>